<evidence type="ECO:0000256" key="1">
    <source>
        <dbReference type="ARBA" id="ARBA00022853"/>
    </source>
</evidence>
<dbReference type="Proteomes" id="UP001140172">
    <property type="component" value="Unassembled WGS sequence"/>
</dbReference>
<feature type="region of interest" description="Disordered" evidence="2">
    <location>
        <begin position="736"/>
        <end position="1069"/>
    </location>
</feature>
<dbReference type="Gene3D" id="2.170.270.10">
    <property type="entry name" value="SET domain"/>
    <property type="match status" value="1"/>
</dbReference>
<proteinExistence type="predicted"/>
<feature type="compositionally biased region" description="Gly residues" evidence="2">
    <location>
        <begin position="1029"/>
        <end position="1044"/>
    </location>
</feature>
<feature type="region of interest" description="Disordered" evidence="2">
    <location>
        <begin position="202"/>
        <end position="399"/>
    </location>
</feature>
<dbReference type="AlphaFoldDB" id="A0A9W8HJW9"/>
<dbReference type="OrthoDB" id="79252at2759"/>
<reference evidence="4" key="1">
    <citation type="submission" date="2022-07" db="EMBL/GenBank/DDBJ databases">
        <title>Phylogenomic reconstructions and comparative analyses of Kickxellomycotina fungi.</title>
        <authorList>
            <person name="Reynolds N.K."/>
            <person name="Stajich J.E."/>
            <person name="Barry K."/>
            <person name="Grigoriev I.V."/>
            <person name="Crous P."/>
            <person name="Smith M.E."/>
        </authorList>
    </citation>
    <scope>NUCLEOTIDE SEQUENCE</scope>
    <source>
        <strain evidence="4">BCRC 34489</strain>
    </source>
</reference>
<dbReference type="SUPFAM" id="SSF82199">
    <property type="entry name" value="SET domain"/>
    <property type="match status" value="1"/>
</dbReference>
<evidence type="ECO:0000256" key="2">
    <source>
        <dbReference type="SAM" id="MobiDB-lite"/>
    </source>
</evidence>
<sequence>MSEAELAKPVAIYRSVVGKDHGQVGVFTREAIAQNRYICEYRGQVVLKAAYKEDPKNYYDLLRTTRPHTHFHTEIDLCVDARRQGSEARFVRRSCNSNVALRSIHVPESPDSHIHLGLFATRDIAPEEELSIGWEWEDGELPAVSRMPLADAEDYLGRPEGRRMSKVWRQAFGGVSCACSDENCRVRQLFALLGVEESTVRPDIGSGGGAIKRRVSRTAKPEIVNGYGDTGDQTPSSPRVQSPDGLHSVKGLHSRKGSIVDAAPGSPINRANSSRDGLSVFTGRSVSHGNPSRKGSADLASAHANDDSGDDDDDDDDDEGDEDEDEDGLVSSGEIDRSVNGDTLSRSQPLSRKRKPSAQNNGKLSGKDIHSLAGGSVNSYDGMKKARSHSGSPVSRRTSQGQIILPLKKLWMSQYLERVEQLNALTKDGDATSATSDGIVAESPANSEDVRMKEPNESAGLSGQHAVRPSKDHAEAVIATTQQKLTQPPPITEHGPVKSMPTDADAPTPEPTDPVSLLDIKHEEAPSSSGAAHDNDSTGQTDLPPDPKTAAGVAIAAEKSKPKSEAAAAEAETTADEKAAAPAKKQRLSLEDYKRLRVNNVATPSKEIDAKESEPKIGAGDADTEPATTGDQAPNNRAKVSLEEYNRRRKASGNYTGDVDNVSTGGSVKEALSANSAAAKPIPESGKTATLVNGGTSAPTLALKASSALSEYSGKPAVSAVGNLSIPSRLVRSPAQPISAPLPIKPGEASARRGVLSPPPPPSQTPGGGRIDDRLNGAAGPTLGRSHTQQFGSGGDPYGRMERGQPAYDGYDRDRDRERERERDREREREFRERGPSGHSLYRPRDRDRDRERDARDREYAAGSGAAAAAAAGGYRDTSTERESGEIGFRRDYVRSRSNDRGGRVDRMTSDRDRERDRDRDRERRHNSTFSGSSGGPPGGYHGYGHGSHGSFAGHHPGQQGGSTQQAPPVRSSTPHGSDGGRGGPQRGGGDWRSSSSNSYAPQRLSPAPSSYGSGGGRAMTMSPDAIPGPGGDGYHRGGGGSGTGSTNPRRAGGLGSATGSRGGSPLRK</sequence>
<feature type="compositionally biased region" description="Low complexity" evidence="2">
    <location>
        <begin position="861"/>
        <end position="874"/>
    </location>
</feature>
<feature type="compositionally biased region" description="Polar residues" evidence="2">
    <location>
        <begin position="231"/>
        <end position="240"/>
    </location>
</feature>
<feature type="compositionally biased region" description="Basic and acidic residues" evidence="2">
    <location>
        <begin position="606"/>
        <end position="615"/>
    </location>
</feature>
<evidence type="ECO:0000259" key="3">
    <source>
        <dbReference type="PROSITE" id="PS50280"/>
    </source>
</evidence>
<feature type="compositionally biased region" description="Gly residues" evidence="2">
    <location>
        <begin position="1053"/>
        <end position="1063"/>
    </location>
</feature>
<keyword evidence="5" id="KW-1185">Reference proteome</keyword>
<name>A0A9W8HJW9_9FUNG</name>
<dbReference type="InterPro" id="IPR001214">
    <property type="entry name" value="SET_dom"/>
</dbReference>
<evidence type="ECO:0000313" key="5">
    <source>
        <dbReference type="Proteomes" id="UP001140172"/>
    </source>
</evidence>
<protein>
    <submittedName>
        <fullName evidence="4">SET domain-containing protein 3</fullName>
    </submittedName>
</protein>
<dbReference type="Pfam" id="PF00856">
    <property type="entry name" value="SET"/>
    <property type="match status" value="1"/>
</dbReference>
<feature type="compositionally biased region" description="Basic and acidic residues" evidence="2">
    <location>
        <begin position="878"/>
        <end position="926"/>
    </location>
</feature>
<evidence type="ECO:0000313" key="4">
    <source>
        <dbReference type="EMBL" id="KAJ2783488.1"/>
    </source>
</evidence>
<feature type="compositionally biased region" description="Polar residues" evidence="2">
    <location>
        <begin position="269"/>
        <end position="290"/>
    </location>
</feature>
<feature type="compositionally biased region" description="Polar residues" evidence="2">
    <location>
        <begin position="962"/>
        <end position="976"/>
    </location>
</feature>
<gene>
    <name evidence="4" type="primary">SET3</name>
    <name evidence="4" type="ORF">GGI15_002568</name>
</gene>
<feature type="compositionally biased region" description="Gly residues" evidence="2">
    <location>
        <begin position="978"/>
        <end position="991"/>
    </location>
</feature>
<dbReference type="EMBL" id="JANBUM010000142">
    <property type="protein sequence ID" value="KAJ2783488.1"/>
    <property type="molecule type" value="Genomic_DNA"/>
</dbReference>
<dbReference type="PANTHER" id="PTHR46462">
    <property type="entry name" value="UPSET, ISOFORM A"/>
    <property type="match status" value="1"/>
</dbReference>
<feature type="compositionally biased region" description="Polar residues" evidence="2">
    <location>
        <begin position="626"/>
        <end position="635"/>
    </location>
</feature>
<dbReference type="GO" id="GO:0006355">
    <property type="term" value="P:regulation of DNA-templated transcription"/>
    <property type="evidence" value="ECO:0007669"/>
    <property type="project" value="TreeGrafter"/>
</dbReference>
<dbReference type="SMART" id="SM00317">
    <property type="entry name" value="SET"/>
    <property type="match status" value="1"/>
</dbReference>
<comment type="caution">
    <text evidence="4">The sequence shown here is derived from an EMBL/GenBank/DDBJ whole genome shotgun (WGS) entry which is preliminary data.</text>
</comment>
<feature type="compositionally biased region" description="Basic and acidic residues" evidence="2">
    <location>
        <begin position="810"/>
        <end position="836"/>
    </location>
</feature>
<feature type="compositionally biased region" description="Basic and acidic residues" evidence="2">
    <location>
        <begin position="843"/>
        <end position="860"/>
    </location>
</feature>
<dbReference type="GO" id="GO:0006325">
    <property type="term" value="P:chromatin organization"/>
    <property type="evidence" value="ECO:0007669"/>
    <property type="project" value="UniProtKB-KW"/>
</dbReference>
<feature type="compositionally biased region" description="Gly residues" evidence="2">
    <location>
        <begin position="933"/>
        <end position="948"/>
    </location>
</feature>
<dbReference type="GO" id="GO:0034967">
    <property type="term" value="C:Set3 complex"/>
    <property type="evidence" value="ECO:0007669"/>
    <property type="project" value="TreeGrafter"/>
</dbReference>
<organism evidence="4 5">
    <name type="scientific">Coemansia interrupta</name>
    <dbReference type="NCBI Taxonomy" id="1126814"/>
    <lineage>
        <taxon>Eukaryota</taxon>
        <taxon>Fungi</taxon>
        <taxon>Fungi incertae sedis</taxon>
        <taxon>Zoopagomycota</taxon>
        <taxon>Kickxellomycotina</taxon>
        <taxon>Kickxellomycetes</taxon>
        <taxon>Kickxellales</taxon>
        <taxon>Kickxellaceae</taxon>
        <taxon>Coemansia</taxon>
    </lineage>
</organism>
<feature type="domain" description="SET" evidence="3">
    <location>
        <begin position="8"/>
        <end position="135"/>
    </location>
</feature>
<dbReference type="InterPro" id="IPR046341">
    <property type="entry name" value="SET_dom_sf"/>
</dbReference>
<feature type="compositionally biased region" description="Polar residues" evidence="2">
    <location>
        <begin position="389"/>
        <end position="399"/>
    </location>
</feature>
<feature type="compositionally biased region" description="Acidic residues" evidence="2">
    <location>
        <begin position="307"/>
        <end position="328"/>
    </location>
</feature>
<dbReference type="PANTHER" id="PTHR46462:SF3">
    <property type="entry name" value="UPSET, ISOFORM A"/>
    <property type="match status" value="1"/>
</dbReference>
<feature type="region of interest" description="Disordered" evidence="2">
    <location>
        <begin position="428"/>
        <end position="664"/>
    </location>
</feature>
<feature type="compositionally biased region" description="Polar residues" evidence="2">
    <location>
        <begin position="340"/>
        <end position="350"/>
    </location>
</feature>
<dbReference type="GO" id="GO:0070210">
    <property type="term" value="C:Rpd3L-Expanded complex"/>
    <property type="evidence" value="ECO:0007669"/>
    <property type="project" value="TreeGrafter"/>
</dbReference>
<feature type="compositionally biased region" description="Low complexity" evidence="2">
    <location>
        <begin position="949"/>
        <end position="958"/>
    </location>
</feature>
<accession>A0A9W8HJW9</accession>
<dbReference type="PROSITE" id="PS50280">
    <property type="entry name" value="SET"/>
    <property type="match status" value="1"/>
</dbReference>
<keyword evidence="1" id="KW-0156">Chromatin regulator</keyword>